<name>A0ABV8YRU9_9ACTN</name>
<dbReference type="EMBL" id="JBHSFG010000031">
    <property type="protein sequence ID" value="MFC4466870.1"/>
    <property type="molecule type" value="Genomic_DNA"/>
</dbReference>
<evidence type="ECO:0000313" key="3">
    <source>
        <dbReference type="Proteomes" id="UP001596012"/>
    </source>
</evidence>
<organism evidence="2 3">
    <name type="scientific">Streptomyces xiangluensis</name>
    <dbReference type="NCBI Taxonomy" id="2665720"/>
    <lineage>
        <taxon>Bacteria</taxon>
        <taxon>Bacillati</taxon>
        <taxon>Actinomycetota</taxon>
        <taxon>Actinomycetes</taxon>
        <taxon>Kitasatosporales</taxon>
        <taxon>Streptomycetaceae</taxon>
        <taxon>Streptomyces</taxon>
    </lineage>
</organism>
<sequence>MDASTLINIGAVIVSISALAVSSWLAKNQFRAQRHANHVGPILELLSEFRSLEFQRNYAFIRDELPGLSSDNGISGLSDEAQRRIYDVAYFFQLYAILAYLDIVDERFVSALLRRRYIEIWTALKPFVSKERELLEIGDSAVLHILEAFVAKMEASCPVDRQRLLNGQLRR</sequence>
<dbReference type="Proteomes" id="UP001596012">
    <property type="component" value="Unassembled WGS sequence"/>
</dbReference>
<keyword evidence="1" id="KW-0472">Membrane</keyword>
<accession>A0ABV8YRU9</accession>
<dbReference type="RefSeq" id="WP_386343707.1">
    <property type="nucleotide sequence ID" value="NZ_JBHSFG010000031.1"/>
</dbReference>
<gene>
    <name evidence="2" type="ORF">ACFPH6_20450</name>
</gene>
<dbReference type="Pfam" id="PF15956">
    <property type="entry name" value="DUF4760"/>
    <property type="match status" value="1"/>
</dbReference>
<evidence type="ECO:0008006" key="4">
    <source>
        <dbReference type="Google" id="ProtNLM"/>
    </source>
</evidence>
<protein>
    <recommendedName>
        <fullName evidence="4">DUF4760 domain-containing protein</fullName>
    </recommendedName>
</protein>
<keyword evidence="1" id="KW-1133">Transmembrane helix</keyword>
<keyword evidence="3" id="KW-1185">Reference proteome</keyword>
<comment type="caution">
    <text evidence="2">The sequence shown here is derived from an EMBL/GenBank/DDBJ whole genome shotgun (WGS) entry which is preliminary data.</text>
</comment>
<evidence type="ECO:0000256" key="1">
    <source>
        <dbReference type="SAM" id="Phobius"/>
    </source>
</evidence>
<feature type="transmembrane region" description="Helical" evidence="1">
    <location>
        <begin position="6"/>
        <end position="26"/>
    </location>
</feature>
<reference evidence="3" key="1">
    <citation type="journal article" date="2019" name="Int. J. Syst. Evol. Microbiol.">
        <title>The Global Catalogue of Microorganisms (GCM) 10K type strain sequencing project: providing services to taxonomists for standard genome sequencing and annotation.</title>
        <authorList>
            <consortium name="The Broad Institute Genomics Platform"/>
            <consortium name="The Broad Institute Genome Sequencing Center for Infectious Disease"/>
            <person name="Wu L."/>
            <person name="Ma J."/>
        </authorList>
    </citation>
    <scope>NUCLEOTIDE SEQUENCE [LARGE SCALE GENOMIC DNA]</scope>
    <source>
        <strain evidence="3">DT43</strain>
    </source>
</reference>
<evidence type="ECO:0000313" key="2">
    <source>
        <dbReference type="EMBL" id="MFC4466870.1"/>
    </source>
</evidence>
<keyword evidence="1" id="KW-0812">Transmembrane</keyword>
<proteinExistence type="predicted"/>
<dbReference type="InterPro" id="IPR031876">
    <property type="entry name" value="DUF4760"/>
</dbReference>